<accession>A0A2K2F844</accession>
<keyword evidence="1" id="KW-0805">Transcription regulation</keyword>
<dbReference type="InterPro" id="IPR020449">
    <property type="entry name" value="Tscrpt_reg_AraC-type_HTH"/>
</dbReference>
<protein>
    <recommendedName>
        <fullName evidence="4">HTH araC/xylS-type domain-containing protein</fullName>
    </recommendedName>
</protein>
<evidence type="ECO:0000256" key="3">
    <source>
        <dbReference type="ARBA" id="ARBA00023163"/>
    </source>
</evidence>
<keyword evidence="3" id="KW-0804">Transcription</keyword>
<gene>
    <name evidence="5" type="ORF">CDQ84_17965</name>
</gene>
<dbReference type="InterPro" id="IPR018062">
    <property type="entry name" value="HTH_AraC-typ_CS"/>
</dbReference>
<evidence type="ECO:0000313" key="5">
    <source>
        <dbReference type="EMBL" id="PNT94959.1"/>
    </source>
</evidence>
<dbReference type="PROSITE" id="PS00041">
    <property type="entry name" value="HTH_ARAC_FAMILY_1"/>
    <property type="match status" value="1"/>
</dbReference>
<proteinExistence type="predicted"/>
<dbReference type="InterPro" id="IPR009057">
    <property type="entry name" value="Homeodomain-like_sf"/>
</dbReference>
<dbReference type="InterPro" id="IPR018060">
    <property type="entry name" value="HTH_AraC"/>
</dbReference>
<dbReference type="PRINTS" id="PR00032">
    <property type="entry name" value="HTHARAC"/>
</dbReference>
<dbReference type="SMART" id="SM00342">
    <property type="entry name" value="HTH_ARAC"/>
    <property type="match status" value="1"/>
</dbReference>
<dbReference type="PROSITE" id="PS01124">
    <property type="entry name" value="HTH_ARAC_FAMILY_2"/>
    <property type="match status" value="1"/>
</dbReference>
<dbReference type="PANTHER" id="PTHR43280:SF34">
    <property type="entry name" value="ARAC-FAMILY TRANSCRIPTIONAL REGULATOR"/>
    <property type="match status" value="1"/>
</dbReference>
<comment type="caution">
    <text evidence="5">The sequence shown here is derived from an EMBL/GenBank/DDBJ whole genome shotgun (WGS) entry which is preliminary data.</text>
</comment>
<evidence type="ECO:0000256" key="2">
    <source>
        <dbReference type="ARBA" id="ARBA00023125"/>
    </source>
</evidence>
<dbReference type="GO" id="GO:0003700">
    <property type="term" value="F:DNA-binding transcription factor activity"/>
    <property type="evidence" value="ECO:0007669"/>
    <property type="project" value="InterPro"/>
</dbReference>
<keyword evidence="6" id="KW-1185">Reference proteome</keyword>
<reference evidence="5 6" key="1">
    <citation type="submission" date="2017-06" db="EMBL/GenBank/DDBJ databases">
        <title>Investigating the central metabolism of Clostridium thermosuccinogenes.</title>
        <authorList>
            <person name="Koendjbiharie J.G."/>
            <person name="van Kranenburg R."/>
        </authorList>
    </citation>
    <scope>NUCLEOTIDE SEQUENCE [LARGE SCALE GENOMIC DNA]</scope>
    <source>
        <strain evidence="5 6">DSM 5806</strain>
    </source>
</reference>
<evidence type="ECO:0000256" key="1">
    <source>
        <dbReference type="ARBA" id="ARBA00023015"/>
    </source>
</evidence>
<sequence>MNRAQAERAVKKMLMSGYGHYSREEEHKVLMALLQENQLLFDGNVSGDIKLADKAITEFPLAAQPLRALKNSLICFVAIICRYAADLGADDAKCYALSDYYINEIEACADMNNWSAIIEEITRHYKDLVRVGREKRYSMQVSRAIRYVNQHLYGVCRLQDVAKEIKLHSGYLSSLFKAETGVSFTEYIRNIKMDEAKNLLLNGEYSISEIAEMLGYQSLSYFSKVFRQVYGCSPREYAVGANPERI</sequence>
<feature type="domain" description="HTH araC/xylS-type" evidence="4">
    <location>
        <begin position="142"/>
        <end position="240"/>
    </location>
</feature>
<dbReference type="RefSeq" id="WP_103083116.1">
    <property type="nucleotide sequence ID" value="NZ_CP021850.1"/>
</dbReference>
<keyword evidence="2" id="KW-0238">DNA-binding</keyword>
<evidence type="ECO:0000259" key="4">
    <source>
        <dbReference type="PROSITE" id="PS01124"/>
    </source>
</evidence>
<dbReference type="SUPFAM" id="SSF46689">
    <property type="entry name" value="Homeodomain-like"/>
    <property type="match status" value="2"/>
</dbReference>
<dbReference type="Gene3D" id="1.10.10.60">
    <property type="entry name" value="Homeodomain-like"/>
    <property type="match status" value="2"/>
</dbReference>
<dbReference type="AlphaFoldDB" id="A0A2K2F844"/>
<dbReference type="KEGG" id="cthd:CDO33_12310"/>
<dbReference type="EMBL" id="NIOJ01000082">
    <property type="protein sequence ID" value="PNT94959.1"/>
    <property type="molecule type" value="Genomic_DNA"/>
</dbReference>
<dbReference type="OrthoDB" id="184994at2"/>
<dbReference type="Pfam" id="PF12833">
    <property type="entry name" value="HTH_18"/>
    <property type="match status" value="1"/>
</dbReference>
<dbReference type="GO" id="GO:0043565">
    <property type="term" value="F:sequence-specific DNA binding"/>
    <property type="evidence" value="ECO:0007669"/>
    <property type="project" value="InterPro"/>
</dbReference>
<evidence type="ECO:0000313" key="6">
    <source>
        <dbReference type="Proteomes" id="UP000236151"/>
    </source>
</evidence>
<dbReference type="PANTHER" id="PTHR43280">
    <property type="entry name" value="ARAC-FAMILY TRANSCRIPTIONAL REGULATOR"/>
    <property type="match status" value="1"/>
</dbReference>
<dbReference type="Proteomes" id="UP000236151">
    <property type="component" value="Unassembled WGS sequence"/>
</dbReference>
<organism evidence="5 6">
    <name type="scientific">Clostridium thermosuccinogenes</name>
    <dbReference type="NCBI Taxonomy" id="84032"/>
    <lineage>
        <taxon>Bacteria</taxon>
        <taxon>Bacillati</taxon>
        <taxon>Bacillota</taxon>
        <taxon>Clostridia</taxon>
        <taxon>Eubacteriales</taxon>
        <taxon>Clostridiaceae</taxon>
        <taxon>Clostridium</taxon>
    </lineage>
</organism>
<name>A0A2K2F844_9CLOT</name>